<dbReference type="EMBL" id="CYGX02000040">
    <property type="protein sequence ID" value="SIT43124.1"/>
    <property type="molecule type" value="Genomic_DNA"/>
</dbReference>
<reference evidence="2 3" key="1">
    <citation type="submission" date="2016-12" db="EMBL/GenBank/DDBJ databases">
        <authorList>
            <person name="Song W.-J."/>
            <person name="Kurnit D.M."/>
        </authorList>
    </citation>
    <scope>NUCLEOTIDE SEQUENCE [LARGE SCALE GENOMIC DNA]</scope>
    <source>
        <strain evidence="2 3">STM7296</strain>
    </source>
</reference>
<evidence type="ECO:0000256" key="1">
    <source>
        <dbReference type="SAM" id="MobiDB-lite"/>
    </source>
</evidence>
<protein>
    <submittedName>
        <fullName evidence="2">Uncharacterized protein</fullName>
    </submittedName>
</protein>
<gene>
    <name evidence="2" type="ORF">BN2475_400097</name>
</gene>
<evidence type="ECO:0000313" key="3">
    <source>
        <dbReference type="Proteomes" id="UP000187012"/>
    </source>
</evidence>
<feature type="region of interest" description="Disordered" evidence="1">
    <location>
        <begin position="39"/>
        <end position="59"/>
    </location>
</feature>
<accession>A0A1N7S6R9</accession>
<evidence type="ECO:0000313" key="2">
    <source>
        <dbReference type="EMBL" id="SIT43124.1"/>
    </source>
</evidence>
<dbReference type="STRING" id="1247936.BN2475_400097"/>
<keyword evidence="3" id="KW-1185">Reference proteome</keyword>
<name>A0A1N7S6R9_9BURK</name>
<proteinExistence type="predicted"/>
<organism evidence="2 3">
    <name type="scientific">Paraburkholderia ribeironis</name>
    <dbReference type="NCBI Taxonomy" id="1247936"/>
    <lineage>
        <taxon>Bacteria</taxon>
        <taxon>Pseudomonadati</taxon>
        <taxon>Pseudomonadota</taxon>
        <taxon>Betaproteobacteria</taxon>
        <taxon>Burkholderiales</taxon>
        <taxon>Burkholderiaceae</taxon>
        <taxon>Paraburkholderia</taxon>
    </lineage>
</organism>
<dbReference type="Proteomes" id="UP000187012">
    <property type="component" value="Unassembled WGS sequence"/>
</dbReference>
<dbReference type="AlphaFoldDB" id="A0A1N7S6R9"/>
<feature type="compositionally biased region" description="Basic residues" evidence="1">
    <location>
        <begin position="44"/>
        <end position="53"/>
    </location>
</feature>
<sequence>MVGLMWDVGVLLSRNVGQHEYVSNHMHGMPDMSRLLYRSGDGKSRRRAARIHLRPAMNR</sequence>